<keyword evidence="6" id="KW-1185">Reference proteome</keyword>
<reference evidence="5" key="4">
    <citation type="submission" date="2025-05" db="UniProtKB">
        <authorList>
            <consortium name="EnsemblFungi"/>
        </authorList>
    </citation>
    <scope>IDENTIFICATION</scope>
    <source>
        <strain evidence="5">isolate 1-1 / race 1 (BBBD)</strain>
    </source>
</reference>
<dbReference type="InterPro" id="IPR040458">
    <property type="entry name" value="Vid27"/>
</dbReference>
<dbReference type="Proteomes" id="UP000005240">
    <property type="component" value="Unassembled WGS sequence"/>
</dbReference>
<evidence type="ECO:0000313" key="4">
    <source>
        <dbReference type="EMBL" id="OAV99167.1"/>
    </source>
</evidence>
<reference evidence="4" key="1">
    <citation type="submission" date="2009-11" db="EMBL/GenBank/DDBJ databases">
        <authorList>
            <consortium name="The Broad Institute Genome Sequencing Platform"/>
            <person name="Ward D."/>
            <person name="Feldgarden M."/>
            <person name="Earl A."/>
            <person name="Young S.K."/>
            <person name="Zeng Q."/>
            <person name="Koehrsen M."/>
            <person name="Alvarado L."/>
            <person name="Berlin A."/>
            <person name="Bochicchio J."/>
            <person name="Borenstein D."/>
            <person name="Chapman S.B."/>
            <person name="Chen Z."/>
            <person name="Engels R."/>
            <person name="Freedman E."/>
            <person name="Gellesch M."/>
            <person name="Goldberg J."/>
            <person name="Griggs A."/>
            <person name="Gujja S."/>
            <person name="Heilman E."/>
            <person name="Heiman D."/>
            <person name="Hepburn T."/>
            <person name="Howarth C."/>
            <person name="Jen D."/>
            <person name="Larson L."/>
            <person name="Lewis B."/>
            <person name="Mehta T."/>
            <person name="Park D."/>
            <person name="Pearson M."/>
            <person name="Roberts A."/>
            <person name="Saif S."/>
            <person name="Shea T."/>
            <person name="Shenoy N."/>
            <person name="Sisk P."/>
            <person name="Stolte C."/>
            <person name="Sykes S."/>
            <person name="Thomson T."/>
            <person name="Walk T."/>
            <person name="White J."/>
            <person name="Yandava C."/>
            <person name="Izard J."/>
            <person name="Baranova O.V."/>
            <person name="Blanton J.M."/>
            <person name="Tanner A.C."/>
            <person name="Dewhirst F.E."/>
            <person name="Haas B."/>
            <person name="Nusbaum C."/>
            <person name="Birren B."/>
        </authorList>
    </citation>
    <scope>NUCLEOTIDE SEQUENCE [LARGE SCALE GENOMIC DNA]</scope>
    <source>
        <strain evidence="4">1-1 BBBD Race 1</strain>
    </source>
</reference>
<accession>A0A180H2B8</accession>
<protein>
    <submittedName>
        <fullName evidence="5">VID27 domain-containing protein</fullName>
    </submittedName>
</protein>
<feature type="compositionally biased region" description="Acidic residues" evidence="2">
    <location>
        <begin position="179"/>
        <end position="192"/>
    </location>
</feature>
<dbReference type="PANTHER" id="PTHR31913">
    <property type="entry name" value="VACUOLAR IMPORT AND DEGRADATION PROTEIN 27"/>
    <property type="match status" value="1"/>
</dbReference>
<dbReference type="GO" id="GO:0005737">
    <property type="term" value="C:cytoplasm"/>
    <property type="evidence" value="ECO:0007669"/>
    <property type="project" value="TreeGrafter"/>
</dbReference>
<evidence type="ECO:0000313" key="5">
    <source>
        <dbReference type="EnsemblFungi" id="PTTG_06150-t43_1-p1"/>
    </source>
</evidence>
<dbReference type="EnsemblFungi" id="PTTG_06150-t43_1">
    <property type="protein sequence ID" value="PTTG_06150-t43_1-p1"/>
    <property type="gene ID" value="PTTG_06150"/>
</dbReference>
<dbReference type="InterPro" id="IPR013863">
    <property type="entry name" value="VID27_C"/>
</dbReference>
<gene>
    <name evidence="4" type="ORF">PTTG_06150</name>
</gene>
<dbReference type="PANTHER" id="PTHR31913:SF0">
    <property type="entry name" value="VACUOLAR IMPORT AND DEGRADATION PROTEIN 27"/>
    <property type="match status" value="1"/>
</dbReference>
<reference evidence="5 6" key="3">
    <citation type="journal article" date="2017" name="G3 (Bethesda)">
        <title>Comparative analysis highlights variable genome content of wheat rusts and divergence of the mating loci.</title>
        <authorList>
            <person name="Cuomo C.A."/>
            <person name="Bakkeren G."/>
            <person name="Khalil H.B."/>
            <person name="Panwar V."/>
            <person name="Joly D."/>
            <person name="Linning R."/>
            <person name="Sakthikumar S."/>
            <person name="Song X."/>
            <person name="Adiconis X."/>
            <person name="Fan L."/>
            <person name="Goldberg J.M."/>
            <person name="Levin J.Z."/>
            <person name="Young S."/>
            <person name="Zeng Q."/>
            <person name="Anikster Y."/>
            <person name="Bruce M."/>
            <person name="Wang M."/>
            <person name="Yin C."/>
            <person name="McCallum B."/>
            <person name="Szabo L.J."/>
            <person name="Hulbert S."/>
            <person name="Chen X."/>
            <person name="Fellers J.P."/>
        </authorList>
    </citation>
    <scope>NUCLEOTIDE SEQUENCE</scope>
    <source>
        <strain evidence="5">isolate 1-1 / race 1 (BBBD)</strain>
        <strain evidence="6">Isolate 1-1 / race 1 (BBBD)</strain>
    </source>
</reference>
<dbReference type="InterPro" id="IPR036322">
    <property type="entry name" value="WD40_repeat_dom_sf"/>
</dbReference>
<dbReference type="InterPro" id="IPR015943">
    <property type="entry name" value="WD40/YVTN_repeat-like_dom_sf"/>
</dbReference>
<organism evidence="4">
    <name type="scientific">Puccinia triticina (isolate 1-1 / race 1 (BBBD))</name>
    <name type="common">Brown leaf rust fungus</name>
    <dbReference type="NCBI Taxonomy" id="630390"/>
    <lineage>
        <taxon>Eukaryota</taxon>
        <taxon>Fungi</taxon>
        <taxon>Dikarya</taxon>
        <taxon>Basidiomycota</taxon>
        <taxon>Pucciniomycotina</taxon>
        <taxon>Pucciniomycetes</taxon>
        <taxon>Pucciniales</taxon>
        <taxon>Pucciniaceae</taxon>
        <taxon>Puccinia</taxon>
    </lineage>
</organism>
<dbReference type="GO" id="GO:0005634">
    <property type="term" value="C:nucleus"/>
    <property type="evidence" value="ECO:0007669"/>
    <property type="project" value="TreeGrafter"/>
</dbReference>
<keyword evidence="1" id="KW-0175">Coiled coil</keyword>
<dbReference type="AlphaFoldDB" id="A0A180H2B8"/>
<feature type="domain" description="Vacuolar import/degradation Vid27 C-terminal" evidence="3">
    <location>
        <begin position="206"/>
        <end position="544"/>
    </location>
</feature>
<dbReference type="OrthoDB" id="10251113at2759"/>
<feature type="region of interest" description="Disordered" evidence="2">
    <location>
        <begin position="179"/>
        <end position="207"/>
    </location>
</feature>
<dbReference type="EMBL" id="ADAS02000004">
    <property type="protein sequence ID" value="OAV99167.1"/>
    <property type="molecule type" value="Genomic_DNA"/>
</dbReference>
<evidence type="ECO:0000313" key="6">
    <source>
        <dbReference type="Proteomes" id="UP000005240"/>
    </source>
</evidence>
<evidence type="ECO:0000256" key="1">
    <source>
        <dbReference type="SAM" id="Coils"/>
    </source>
</evidence>
<dbReference type="VEuPathDB" id="FungiDB:PTTG_06150"/>
<dbReference type="Pfam" id="PF08553">
    <property type="entry name" value="VID27"/>
    <property type="match status" value="1"/>
</dbReference>
<evidence type="ECO:0000259" key="3">
    <source>
        <dbReference type="Pfam" id="PF08553"/>
    </source>
</evidence>
<name>A0A180H2B8_PUCT1</name>
<reference evidence="4" key="2">
    <citation type="submission" date="2016-05" db="EMBL/GenBank/DDBJ databases">
        <title>Comparative analysis highlights variable genome content of wheat rusts and divergence of the mating loci.</title>
        <authorList>
            <person name="Cuomo C.A."/>
            <person name="Bakkeren G."/>
            <person name="Szabo L."/>
            <person name="Khalil H."/>
            <person name="Joly D."/>
            <person name="Goldberg J."/>
            <person name="Young S."/>
            <person name="Zeng Q."/>
            <person name="Fellers J."/>
        </authorList>
    </citation>
    <scope>NUCLEOTIDE SEQUENCE [LARGE SCALE GENOMIC DNA]</scope>
    <source>
        <strain evidence="4">1-1 BBBD Race 1</strain>
    </source>
</reference>
<sequence>MRTFGPGPRDFNSASEICDESIKAAMENLLAEKDIRIAELLARINQLEIEVNKTSTTPNVSPSNDAGISLAAAVNQTATSLNQPNQLQSLPPDDAESSLSGSYQFQVDLENKREIPAVNPSSIATLSGPSLSATNQTSIDLPGISLTSWSCVTRSDMLPENCGEESDSHLDYIEEIEETYESPTSDDEDDYEPEVHSFGTRRGEPENDHYAVGYRGVSCVVGGNIVKTFDDEASCSGKLKLLATIPGLSTPDGKRALFPSKLMLHRQDSNMIVQDKYNPNSLYNVDMEYGKVVDEWKISPEKLVDFCPGQKFNQMLPDSIFVGVSPNYLCTIDPRLPDYKGVAGKRYSPSTRTDFSCVVTTEFGWIAAGSKNGDIRLYDSSNNIAKTHLRGCNGSVLALDVSKDGAYLVATYAKHLVLYDCHMGFSSSIANSVNASGIMVNLDPGKLKHLQNEGVLLVYKPAKFNLGPKATEQVIVTSIGPYLIVFNLHSILAGKPTFDVRRYQENVVTDNFRWDNDKDIVVTMPSDVFVQKRAKLSRPNRHSM</sequence>
<proteinExistence type="predicted"/>
<feature type="coiled-coil region" evidence="1">
    <location>
        <begin position="23"/>
        <end position="57"/>
    </location>
</feature>
<dbReference type="Gene3D" id="2.130.10.10">
    <property type="entry name" value="YVTN repeat-like/Quinoprotein amine dehydrogenase"/>
    <property type="match status" value="1"/>
</dbReference>
<dbReference type="SUPFAM" id="SSF50978">
    <property type="entry name" value="WD40 repeat-like"/>
    <property type="match status" value="1"/>
</dbReference>
<evidence type="ECO:0000256" key="2">
    <source>
        <dbReference type="SAM" id="MobiDB-lite"/>
    </source>
</evidence>